<dbReference type="EMBL" id="AMEP01000108">
    <property type="protein sequence ID" value="EKX98747.1"/>
    <property type="molecule type" value="Genomic_DNA"/>
</dbReference>
<dbReference type="HOGENOM" id="CLU_3220303_0_0_10"/>
<reference evidence="2 3" key="1">
    <citation type="submission" date="2012-05" db="EMBL/GenBank/DDBJ databases">
        <authorList>
            <person name="Weinstock G."/>
            <person name="Sodergren E."/>
            <person name="Lobos E.A."/>
            <person name="Fulton L."/>
            <person name="Fulton R."/>
            <person name="Courtney L."/>
            <person name="Fronick C."/>
            <person name="O'Laughlin M."/>
            <person name="Godfrey J."/>
            <person name="Wilson R.M."/>
            <person name="Miner T."/>
            <person name="Farmer C."/>
            <person name="Delehaunty K."/>
            <person name="Cordes M."/>
            <person name="Minx P."/>
            <person name="Tomlinson C."/>
            <person name="Chen J."/>
            <person name="Wollam A."/>
            <person name="Pepin K.H."/>
            <person name="Bhonagiri V."/>
            <person name="Zhang X."/>
            <person name="Suruliraj S."/>
            <person name="Warren W."/>
            <person name="Mitreva M."/>
            <person name="Mardis E.R."/>
            <person name="Wilson R.K."/>
        </authorList>
    </citation>
    <scope>NUCLEOTIDE SEQUENCE [LARGE SCALE GENOMIC DNA]</scope>
    <source>
        <strain evidence="2 3">F0055</strain>
    </source>
</reference>
<keyword evidence="3" id="KW-1185">Reference proteome</keyword>
<accession>L1N5W0</accession>
<keyword evidence="1" id="KW-0472">Membrane</keyword>
<keyword evidence="1" id="KW-0812">Transmembrane</keyword>
<sequence length="44" mass="5056">MRQSVHLNTNFFITLYITPNISVAAVFNLSNVHEENKNKRLAPL</sequence>
<gene>
    <name evidence="2" type="ORF">HMPREF9151_01867</name>
</gene>
<evidence type="ECO:0000256" key="1">
    <source>
        <dbReference type="SAM" id="Phobius"/>
    </source>
</evidence>
<protein>
    <submittedName>
        <fullName evidence="2">Uncharacterized protein</fullName>
    </submittedName>
</protein>
<dbReference type="Proteomes" id="UP000010433">
    <property type="component" value="Unassembled WGS sequence"/>
</dbReference>
<name>L1N5W0_9BACT</name>
<comment type="caution">
    <text evidence="2">The sequence shown here is derived from an EMBL/GenBank/DDBJ whole genome shotgun (WGS) entry which is preliminary data.</text>
</comment>
<keyword evidence="1" id="KW-1133">Transmembrane helix</keyword>
<proteinExistence type="predicted"/>
<dbReference type="AlphaFoldDB" id="L1N5W0"/>
<organism evidence="2 3">
    <name type="scientific">Hoylesella saccharolytica F0055</name>
    <dbReference type="NCBI Taxonomy" id="1127699"/>
    <lineage>
        <taxon>Bacteria</taxon>
        <taxon>Pseudomonadati</taxon>
        <taxon>Bacteroidota</taxon>
        <taxon>Bacteroidia</taxon>
        <taxon>Bacteroidales</taxon>
        <taxon>Prevotellaceae</taxon>
        <taxon>Hoylesella</taxon>
    </lineage>
</organism>
<evidence type="ECO:0000313" key="3">
    <source>
        <dbReference type="Proteomes" id="UP000010433"/>
    </source>
</evidence>
<feature type="transmembrane region" description="Helical" evidence="1">
    <location>
        <begin position="12"/>
        <end position="30"/>
    </location>
</feature>
<evidence type="ECO:0000313" key="2">
    <source>
        <dbReference type="EMBL" id="EKX98747.1"/>
    </source>
</evidence>